<dbReference type="KEGG" id="dfi:AXF13_10410"/>
<dbReference type="NCBIfam" id="NF006058">
    <property type="entry name" value="PRK08206.1"/>
    <property type="match status" value="1"/>
</dbReference>
<evidence type="ECO:0000256" key="1">
    <source>
        <dbReference type="ARBA" id="ARBA00001933"/>
    </source>
</evidence>
<dbReference type="STRING" id="44742.AXF13_10410"/>
<keyword evidence="2" id="KW-0663">Pyridoxal phosphate</keyword>
<gene>
    <name evidence="4" type="ORF">AXF13_10410</name>
</gene>
<dbReference type="SUPFAM" id="SSF53686">
    <property type="entry name" value="Tryptophan synthase beta subunit-like PLP-dependent enzymes"/>
    <property type="match status" value="1"/>
</dbReference>
<dbReference type="InterPro" id="IPR010081">
    <property type="entry name" value="DiNH2opropionate_NH3_lyase"/>
</dbReference>
<evidence type="ECO:0000313" key="4">
    <source>
        <dbReference type="EMBL" id="AMD91582.1"/>
    </source>
</evidence>
<name>A0A0X8JMR0_9BACT</name>
<dbReference type="InterPro" id="IPR036052">
    <property type="entry name" value="TrpB-like_PALP_sf"/>
</dbReference>
<feature type="domain" description="Tryptophan synthase beta chain-like PALP" evidence="3">
    <location>
        <begin position="44"/>
        <end position="360"/>
    </location>
</feature>
<dbReference type="PANTHER" id="PTHR42937">
    <property type="match status" value="1"/>
</dbReference>
<evidence type="ECO:0000259" key="3">
    <source>
        <dbReference type="Pfam" id="PF00291"/>
    </source>
</evidence>
<dbReference type="Gene3D" id="3.40.50.1100">
    <property type="match status" value="3"/>
</dbReference>
<dbReference type="Pfam" id="PF00291">
    <property type="entry name" value="PALP"/>
    <property type="match status" value="1"/>
</dbReference>
<keyword evidence="4" id="KW-0456">Lyase</keyword>
<organism evidence="4 5">
    <name type="scientific">Desulfovibrio fairfieldensis</name>
    <dbReference type="NCBI Taxonomy" id="44742"/>
    <lineage>
        <taxon>Bacteria</taxon>
        <taxon>Pseudomonadati</taxon>
        <taxon>Thermodesulfobacteriota</taxon>
        <taxon>Desulfovibrionia</taxon>
        <taxon>Desulfovibrionales</taxon>
        <taxon>Desulfovibrionaceae</taxon>
        <taxon>Desulfovibrio</taxon>
    </lineage>
</organism>
<dbReference type="GO" id="GO:0008838">
    <property type="term" value="F:diaminopropionate ammonia-lyase activity"/>
    <property type="evidence" value="ECO:0007669"/>
    <property type="project" value="InterPro"/>
</dbReference>
<dbReference type="EMBL" id="CP014229">
    <property type="protein sequence ID" value="AMD91582.1"/>
    <property type="molecule type" value="Genomic_DNA"/>
</dbReference>
<dbReference type="RefSeq" id="WP_062254840.1">
    <property type="nucleotide sequence ID" value="NZ_CP014229.1"/>
</dbReference>
<keyword evidence="5" id="KW-1185">Reference proteome</keyword>
<proteinExistence type="predicted"/>
<reference evidence="5" key="1">
    <citation type="submission" date="2016-02" db="EMBL/GenBank/DDBJ databases">
        <authorList>
            <person name="Holder M.E."/>
            <person name="Ajami N.J."/>
            <person name="Petrosino J.F."/>
        </authorList>
    </citation>
    <scope>NUCLEOTIDE SEQUENCE [LARGE SCALE GENOMIC DNA]</scope>
    <source>
        <strain evidence="5">CCUG 45958</strain>
    </source>
</reference>
<evidence type="ECO:0000256" key="2">
    <source>
        <dbReference type="ARBA" id="ARBA00022898"/>
    </source>
</evidence>
<accession>A0A0X8JMR0</accession>
<comment type="cofactor">
    <cofactor evidence="1">
        <name>pyridoxal 5'-phosphate</name>
        <dbReference type="ChEBI" id="CHEBI:597326"/>
    </cofactor>
</comment>
<evidence type="ECO:0000313" key="5">
    <source>
        <dbReference type="Proteomes" id="UP000069241"/>
    </source>
</evidence>
<dbReference type="Proteomes" id="UP000069241">
    <property type="component" value="Chromosome"/>
</dbReference>
<dbReference type="GO" id="GO:0030170">
    <property type="term" value="F:pyridoxal phosphate binding"/>
    <property type="evidence" value="ECO:0007669"/>
    <property type="project" value="InterPro"/>
</dbReference>
<dbReference type="AlphaFoldDB" id="A0A0X8JMR0"/>
<dbReference type="PANTHER" id="PTHR42937:SF1">
    <property type="entry name" value="DIAMINOPROPIONATE AMMONIA-LYASE"/>
    <property type="match status" value="1"/>
</dbReference>
<protein>
    <submittedName>
        <fullName evidence="4">Diaminopropionate ammonia-lyase</fullName>
    </submittedName>
</protein>
<dbReference type="NCBIfam" id="TIGR01747">
    <property type="entry name" value="diampropi_NH3ly"/>
    <property type="match status" value="1"/>
</dbReference>
<dbReference type="InterPro" id="IPR001926">
    <property type="entry name" value="TrpB-like_PALP"/>
</dbReference>
<sequence length="414" mass="43497">MRPVELALNARYAAQPDAAVPVPPSAFGPARARNVRGFHAGFPEYSPTPLCSLAGLAARLGLGRVLVKDESRRFGLKAFKGLGASWAVARILARRLNLPPDGLSRAALCGPEARDRLGEITLVTATDGNHGRGLAWAARQFGQRAVVFMPKGSAEARAAAIRALGAYCEITDLAYDDAVRHAAAHARAMGGVLVQDTAWDGYEEIPRWIMQGYTTLALEAREQMRAMGLTRPTHLLLQAGVGSFAAAVLSFFAVAGTEEGGPAPLAVIMEPHSADCIFRSIRSEDGRAHAAAGEMRTIMAGLACGEPSSLAWGILREHAFAAVACPDGLAANGMRMLAAPLPGDPALVSGESGAVGVGLLDYLARAPEAAAMRSALGLNESSVVLLISTEGDTEPDMYRRVVQDGACAFDFQSR</sequence>